<dbReference type="EMBL" id="LKCN02000010">
    <property type="protein sequence ID" value="RCI11537.1"/>
    <property type="molecule type" value="Genomic_DNA"/>
</dbReference>
<feature type="region of interest" description="Disordered" evidence="1">
    <location>
        <begin position="101"/>
        <end position="125"/>
    </location>
</feature>
<evidence type="ECO:0000256" key="1">
    <source>
        <dbReference type="SAM" id="MobiDB-lite"/>
    </source>
</evidence>
<feature type="region of interest" description="Disordered" evidence="1">
    <location>
        <begin position="167"/>
        <end position="187"/>
    </location>
</feature>
<organism evidence="2 3">
    <name type="scientific">Ophiocordyceps polyrhachis-furcata BCC 54312</name>
    <dbReference type="NCBI Taxonomy" id="1330021"/>
    <lineage>
        <taxon>Eukaryota</taxon>
        <taxon>Fungi</taxon>
        <taxon>Dikarya</taxon>
        <taxon>Ascomycota</taxon>
        <taxon>Pezizomycotina</taxon>
        <taxon>Sordariomycetes</taxon>
        <taxon>Hypocreomycetidae</taxon>
        <taxon>Hypocreales</taxon>
        <taxon>Ophiocordycipitaceae</taxon>
        <taxon>Ophiocordyceps</taxon>
    </lineage>
</organism>
<evidence type="ECO:0000313" key="2">
    <source>
        <dbReference type="EMBL" id="RCI11537.1"/>
    </source>
</evidence>
<gene>
    <name evidence="2" type="ORF">L249_7732</name>
</gene>
<dbReference type="Proteomes" id="UP000253664">
    <property type="component" value="Unassembled WGS sequence"/>
</dbReference>
<accession>A0A367LAS9</accession>
<dbReference type="AlphaFoldDB" id="A0A367LAS9"/>
<reference evidence="2 3" key="1">
    <citation type="journal article" date="2015" name="BMC Genomics">
        <title>Insights from the genome of Ophiocordyceps polyrhachis-furcata to pathogenicity and host specificity in insect fungi.</title>
        <authorList>
            <person name="Wichadakul D."/>
            <person name="Kobmoo N."/>
            <person name="Ingsriswang S."/>
            <person name="Tangphatsornruang S."/>
            <person name="Chantasingh D."/>
            <person name="Luangsa-ard J.J."/>
            <person name="Eurwilaichitr L."/>
        </authorList>
    </citation>
    <scope>NUCLEOTIDE SEQUENCE [LARGE SCALE GENOMIC DNA]</scope>
    <source>
        <strain evidence="2 3">BCC 54312</strain>
    </source>
</reference>
<feature type="compositionally biased region" description="Pro residues" evidence="1">
    <location>
        <begin position="105"/>
        <end position="120"/>
    </location>
</feature>
<name>A0A367LAS9_9HYPO</name>
<protein>
    <submittedName>
        <fullName evidence="2">Uncharacterized protein</fullName>
    </submittedName>
</protein>
<keyword evidence="3" id="KW-1185">Reference proteome</keyword>
<evidence type="ECO:0000313" key="3">
    <source>
        <dbReference type="Proteomes" id="UP000253664"/>
    </source>
</evidence>
<comment type="caution">
    <text evidence="2">The sequence shown here is derived from an EMBL/GenBank/DDBJ whole genome shotgun (WGS) entry which is preliminary data.</text>
</comment>
<feature type="non-terminal residue" evidence="2">
    <location>
        <position position="1"/>
    </location>
</feature>
<sequence>YPARNFKNAPIALKEYYNYYLAAAAADKLYNDDDDDNRATITIAPPCEGHVTPGRLQPARGRRGGYGYGYAVQRLRPYGPYGPYKGRNSSDLLGTITQSLYLPTPLQPPPKPPPEPPPANQPNWQRLLRPQGSMQLHLGSYSPSGSRLHTFSSRLIFIGLDREETRLTSPSLPHPQIALPRRPGLVP</sequence>
<proteinExistence type="predicted"/>